<dbReference type="InterPro" id="IPR007137">
    <property type="entry name" value="DUF348"/>
</dbReference>
<comment type="similarity">
    <text evidence="1">Belongs to the transglycosylase family. Rpf subfamily.</text>
</comment>
<dbReference type="Gene3D" id="1.10.530.10">
    <property type="match status" value="1"/>
</dbReference>
<feature type="domain" description="G5" evidence="5">
    <location>
        <begin position="337"/>
        <end position="418"/>
    </location>
</feature>
<dbReference type="InterPro" id="IPR023346">
    <property type="entry name" value="Lysozyme-like_dom_sf"/>
</dbReference>
<keyword evidence="3" id="KW-0378">Hydrolase</keyword>
<organism evidence="6 7">
    <name type="scientific">Actinomycetospora atypica</name>
    <dbReference type="NCBI Taxonomy" id="1290095"/>
    <lineage>
        <taxon>Bacteria</taxon>
        <taxon>Bacillati</taxon>
        <taxon>Actinomycetota</taxon>
        <taxon>Actinomycetes</taxon>
        <taxon>Pseudonocardiales</taxon>
        <taxon>Pseudonocardiaceae</taxon>
        <taxon>Actinomycetospora</taxon>
    </lineage>
</organism>
<reference evidence="7" key="1">
    <citation type="journal article" date="2019" name="Int. J. Syst. Evol. Microbiol.">
        <title>The Global Catalogue of Microorganisms (GCM) 10K type strain sequencing project: providing services to taxonomists for standard genome sequencing and annotation.</title>
        <authorList>
            <consortium name="The Broad Institute Genomics Platform"/>
            <consortium name="The Broad Institute Genome Sequencing Center for Infectious Disease"/>
            <person name="Wu L."/>
            <person name="Ma J."/>
        </authorList>
    </citation>
    <scope>NUCLEOTIDE SEQUENCE [LARGE SCALE GENOMIC DNA]</scope>
    <source>
        <strain evidence="7">CGMCC 4.7093</strain>
    </source>
</reference>
<feature type="region of interest" description="Disordered" evidence="4">
    <location>
        <begin position="43"/>
        <end position="68"/>
    </location>
</feature>
<dbReference type="Pfam" id="PF06737">
    <property type="entry name" value="Transglycosylas"/>
    <property type="match status" value="1"/>
</dbReference>
<dbReference type="Pfam" id="PF03990">
    <property type="entry name" value="DUF348"/>
    <property type="match status" value="3"/>
</dbReference>
<gene>
    <name evidence="6" type="ORF">ACFPBZ_16635</name>
</gene>
<feature type="region of interest" description="Disordered" evidence="4">
    <location>
        <begin position="110"/>
        <end position="133"/>
    </location>
</feature>
<keyword evidence="2" id="KW-0732">Signal</keyword>
<evidence type="ECO:0000256" key="4">
    <source>
        <dbReference type="SAM" id="MobiDB-lite"/>
    </source>
</evidence>
<evidence type="ECO:0000256" key="3">
    <source>
        <dbReference type="ARBA" id="ARBA00022801"/>
    </source>
</evidence>
<dbReference type="CDD" id="cd13925">
    <property type="entry name" value="RPF"/>
    <property type="match status" value="1"/>
</dbReference>
<dbReference type="PROSITE" id="PS51109">
    <property type="entry name" value="G5"/>
    <property type="match status" value="1"/>
</dbReference>
<evidence type="ECO:0000259" key="5">
    <source>
        <dbReference type="PROSITE" id="PS51109"/>
    </source>
</evidence>
<dbReference type="Pfam" id="PF07501">
    <property type="entry name" value="G5"/>
    <property type="match status" value="1"/>
</dbReference>
<sequence>MSADSTRTAVRDDSQADTGWFDALEERWTDDGWDGLNAGTAEWQARRSDAAAQQAPRTGPLPTWASDITGPLPVAGPGWAAPGTATVDTGSTEVPDLDEWNDLESRTGLTGSAATRTAAPRSVSAPAGLDPQTYRERDLTDTGRYSLAVKGGVAAALIAVAAGGSTAVALDKEVTVSVDGVDQVVHTFSGTVAGALSSGDIQVGPTDQMSPSPDAPIRDGDRLVVNHSRQVNLVVDGKPQTITTTATTVAEALGQLGMPTQALAASAPLGALIPSTGMNLAVALPKTITFVDGGGAPQQLTTTATSLQDLLAQRGLQMGPLDAASQTSLVDGAAITITRNAVTQVTETKPIAPPMQTVEDPTMNAGTTKVDQPGQAGEQVQAFTVNTTNGKETARTATGAPTVTKAPVGGVIRKGTKKDAPAIGSTAKWDRMAKCEAGGDWSINTGNGYYGGLQFDKQTWNAYGGGKYAARADLASKEEQIAVAEKVRDARGGYGAWPVCGKK</sequence>
<protein>
    <submittedName>
        <fullName evidence="6">Transglycosylase family protein</fullName>
    </submittedName>
</protein>
<evidence type="ECO:0000313" key="6">
    <source>
        <dbReference type="EMBL" id="MFC5063848.1"/>
    </source>
</evidence>
<evidence type="ECO:0000256" key="1">
    <source>
        <dbReference type="ARBA" id="ARBA00010830"/>
    </source>
</evidence>
<dbReference type="InterPro" id="IPR011098">
    <property type="entry name" value="G5_dom"/>
</dbReference>
<evidence type="ECO:0000256" key="2">
    <source>
        <dbReference type="ARBA" id="ARBA00022729"/>
    </source>
</evidence>
<evidence type="ECO:0000313" key="7">
    <source>
        <dbReference type="Proteomes" id="UP001595947"/>
    </source>
</evidence>
<dbReference type="EMBL" id="JBHSIV010000017">
    <property type="protein sequence ID" value="MFC5063848.1"/>
    <property type="molecule type" value="Genomic_DNA"/>
</dbReference>
<accession>A0ABV9YLT3</accession>
<proteinExistence type="inferred from homology"/>
<dbReference type="SUPFAM" id="SSF53955">
    <property type="entry name" value="Lysozyme-like"/>
    <property type="match status" value="1"/>
</dbReference>
<dbReference type="SMART" id="SM01208">
    <property type="entry name" value="G5"/>
    <property type="match status" value="1"/>
</dbReference>
<comment type="caution">
    <text evidence="6">The sequence shown here is derived from an EMBL/GenBank/DDBJ whole genome shotgun (WGS) entry which is preliminary data.</text>
</comment>
<dbReference type="InterPro" id="IPR010618">
    <property type="entry name" value="RPF"/>
</dbReference>
<keyword evidence="7" id="KW-1185">Reference proteome</keyword>
<dbReference type="RefSeq" id="WP_378037196.1">
    <property type="nucleotide sequence ID" value="NZ_JBHSIV010000017.1"/>
</dbReference>
<dbReference type="Gene3D" id="2.20.230.10">
    <property type="entry name" value="Resuscitation-promoting factor rpfb"/>
    <property type="match status" value="1"/>
</dbReference>
<name>A0ABV9YLT3_9PSEU</name>
<dbReference type="Proteomes" id="UP001595947">
    <property type="component" value="Unassembled WGS sequence"/>
</dbReference>